<keyword evidence="7" id="KW-0863">Zinc-finger</keyword>
<name>A0A6L2NQU7_TANCI</name>
<evidence type="ECO:0000256" key="3">
    <source>
        <dbReference type="ARBA" id="ARBA00012483"/>
    </source>
</evidence>
<evidence type="ECO:0000256" key="5">
    <source>
        <dbReference type="ARBA" id="ARBA00022692"/>
    </source>
</evidence>
<evidence type="ECO:0000256" key="2">
    <source>
        <dbReference type="ARBA" id="ARBA00004141"/>
    </source>
</evidence>
<keyword evidence="10 12" id="KW-1133">Transmembrane helix</keyword>
<evidence type="ECO:0000256" key="1">
    <source>
        <dbReference type="ARBA" id="ARBA00000900"/>
    </source>
</evidence>
<dbReference type="PANTHER" id="PTHR45977">
    <property type="entry name" value="TARGET OF ERK KINASE MPK-1"/>
    <property type="match status" value="1"/>
</dbReference>
<dbReference type="GO" id="GO:0016567">
    <property type="term" value="P:protein ubiquitination"/>
    <property type="evidence" value="ECO:0007669"/>
    <property type="project" value="TreeGrafter"/>
</dbReference>
<keyword evidence="6" id="KW-0479">Metal-binding</keyword>
<evidence type="ECO:0000256" key="11">
    <source>
        <dbReference type="ARBA" id="ARBA00023136"/>
    </source>
</evidence>
<dbReference type="GO" id="GO:0016020">
    <property type="term" value="C:membrane"/>
    <property type="evidence" value="ECO:0007669"/>
    <property type="project" value="UniProtKB-SubCell"/>
</dbReference>
<feature type="non-terminal residue" evidence="13">
    <location>
        <position position="112"/>
    </location>
</feature>
<comment type="caution">
    <text evidence="13">The sequence shown here is derived from an EMBL/GenBank/DDBJ whole genome shotgun (WGS) entry which is preliminary data.</text>
</comment>
<organism evidence="13">
    <name type="scientific">Tanacetum cinerariifolium</name>
    <name type="common">Dalmatian daisy</name>
    <name type="synonym">Chrysanthemum cinerariifolium</name>
    <dbReference type="NCBI Taxonomy" id="118510"/>
    <lineage>
        <taxon>Eukaryota</taxon>
        <taxon>Viridiplantae</taxon>
        <taxon>Streptophyta</taxon>
        <taxon>Embryophyta</taxon>
        <taxon>Tracheophyta</taxon>
        <taxon>Spermatophyta</taxon>
        <taxon>Magnoliopsida</taxon>
        <taxon>eudicotyledons</taxon>
        <taxon>Gunneridae</taxon>
        <taxon>Pentapetalae</taxon>
        <taxon>asterids</taxon>
        <taxon>campanulids</taxon>
        <taxon>Asterales</taxon>
        <taxon>Asteraceae</taxon>
        <taxon>Asteroideae</taxon>
        <taxon>Anthemideae</taxon>
        <taxon>Anthemidinae</taxon>
        <taxon>Tanacetum</taxon>
    </lineage>
</organism>
<dbReference type="EC" id="2.3.2.27" evidence="3"/>
<evidence type="ECO:0000256" key="10">
    <source>
        <dbReference type="ARBA" id="ARBA00022989"/>
    </source>
</evidence>
<evidence type="ECO:0000256" key="8">
    <source>
        <dbReference type="ARBA" id="ARBA00022786"/>
    </source>
</evidence>
<dbReference type="GO" id="GO:0008270">
    <property type="term" value="F:zinc ion binding"/>
    <property type="evidence" value="ECO:0007669"/>
    <property type="project" value="UniProtKB-KW"/>
</dbReference>
<dbReference type="PANTHER" id="PTHR45977:SF11">
    <property type="entry name" value="E3 UBIQUITIN PROTEIN LIGASE RIE1"/>
    <property type="match status" value="1"/>
</dbReference>
<evidence type="ECO:0000313" key="13">
    <source>
        <dbReference type="EMBL" id="GEU88771.1"/>
    </source>
</evidence>
<dbReference type="GO" id="GO:0000325">
    <property type="term" value="C:plant-type vacuole"/>
    <property type="evidence" value="ECO:0007669"/>
    <property type="project" value="TreeGrafter"/>
</dbReference>
<keyword evidence="5 12" id="KW-0812">Transmembrane</keyword>
<feature type="transmembrane region" description="Helical" evidence="12">
    <location>
        <begin position="33"/>
        <end position="58"/>
    </location>
</feature>
<evidence type="ECO:0000256" key="6">
    <source>
        <dbReference type="ARBA" id="ARBA00022723"/>
    </source>
</evidence>
<dbReference type="GO" id="GO:0061630">
    <property type="term" value="F:ubiquitin protein ligase activity"/>
    <property type="evidence" value="ECO:0007669"/>
    <property type="project" value="UniProtKB-EC"/>
</dbReference>
<keyword evidence="8" id="KW-0833">Ubl conjugation pathway</keyword>
<comment type="catalytic activity">
    <reaction evidence="1">
        <text>S-ubiquitinyl-[E2 ubiquitin-conjugating enzyme]-L-cysteine + [acceptor protein]-L-lysine = [E2 ubiquitin-conjugating enzyme]-L-cysteine + N(6)-ubiquitinyl-[acceptor protein]-L-lysine.</text>
        <dbReference type="EC" id="2.3.2.27"/>
    </reaction>
</comment>
<evidence type="ECO:0000256" key="7">
    <source>
        <dbReference type="ARBA" id="ARBA00022771"/>
    </source>
</evidence>
<keyword evidence="11 12" id="KW-0472">Membrane</keyword>
<dbReference type="AlphaFoldDB" id="A0A6L2NQU7"/>
<feature type="transmembrane region" description="Helical" evidence="12">
    <location>
        <begin position="70"/>
        <end position="88"/>
    </location>
</feature>
<gene>
    <name evidence="13" type="ORF">Tci_060749</name>
</gene>
<comment type="subcellular location">
    <subcellularLocation>
        <location evidence="2">Membrane</location>
        <topology evidence="2">Multi-pass membrane protein</topology>
    </subcellularLocation>
</comment>
<accession>A0A6L2NQU7</accession>
<evidence type="ECO:0000256" key="12">
    <source>
        <dbReference type="SAM" id="Phobius"/>
    </source>
</evidence>
<evidence type="ECO:0000256" key="4">
    <source>
        <dbReference type="ARBA" id="ARBA00022679"/>
    </source>
</evidence>
<dbReference type="GO" id="GO:0006511">
    <property type="term" value="P:ubiquitin-dependent protein catabolic process"/>
    <property type="evidence" value="ECO:0007669"/>
    <property type="project" value="TreeGrafter"/>
</dbReference>
<proteinExistence type="predicted"/>
<dbReference type="EMBL" id="BKCJ010009820">
    <property type="protein sequence ID" value="GEU88771.1"/>
    <property type="molecule type" value="Genomic_DNA"/>
</dbReference>
<sequence length="112" mass="12962">MFLGLFAGRRGASMIVRENAAHQLESWREDWGYSLPVVVFDTVWNLMFVVAAIIVMFFSVDEKPNVPLRVWIFGYVVQCFVHVVLFWLEFRKRNRIVSVEESLISSGSSSDE</sequence>
<protein>
    <recommendedName>
        <fullName evidence="3">RING-type E3 ubiquitin transferase</fullName>
        <ecNumber evidence="3">2.3.2.27</ecNumber>
    </recommendedName>
</protein>
<keyword evidence="9" id="KW-0862">Zinc</keyword>
<keyword evidence="4" id="KW-0808">Transferase</keyword>
<evidence type="ECO:0000256" key="9">
    <source>
        <dbReference type="ARBA" id="ARBA00022833"/>
    </source>
</evidence>
<reference evidence="13" key="1">
    <citation type="journal article" date="2019" name="Sci. Rep.">
        <title>Draft genome of Tanacetum cinerariifolium, the natural source of mosquito coil.</title>
        <authorList>
            <person name="Yamashiro T."/>
            <person name="Shiraishi A."/>
            <person name="Satake H."/>
            <person name="Nakayama K."/>
        </authorList>
    </citation>
    <scope>NUCLEOTIDE SEQUENCE</scope>
</reference>